<evidence type="ECO:0000259" key="5">
    <source>
        <dbReference type="PROSITE" id="PS50956"/>
    </source>
</evidence>
<dbReference type="GO" id="GO:0006524">
    <property type="term" value="P:alanine catabolic process"/>
    <property type="evidence" value="ECO:0007669"/>
    <property type="project" value="TreeGrafter"/>
</dbReference>
<dbReference type="PROSITE" id="PS50956">
    <property type="entry name" value="HTH_ASNC_2"/>
    <property type="match status" value="1"/>
</dbReference>
<dbReference type="Gene3D" id="3.30.70.920">
    <property type="match status" value="1"/>
</dbReference>
<dbReference type="GO" id="GO:0043201">
    <property type="term" value="P:response to L-leucine"/>
    <property type="evidence" value="ECO:0007669"/>
    <property type="project" value="TreeGrafter"/>
</dbReference>
<dbReference type="InterPro" id="IPR036390">
    <property type="entry name" value="WH_DNA-bd_sf"/>
</dbReference>
<dbReference type="InterPro" id="IPR036388">
    <property type="entry name" value="WH-like_DNA-bd_sf"/>
</dbReference>
<dbReference type="GO" id="GO:0043565">
    <property type="term" value="F:sequence-specific DNA binding"/>
    <property type="evidence" value="ECO:0007669"/>
    <property type="project" value="InterPro"/>
</dbReference>
<evidence type="ECO:0000256" key="4">
    <source>
        <dbReference type="ARBA" id="ARBA00023163"/>
    </source>
</evidence>
<keyword evidence="2" id="KW-0238">DNA-binding</keyword>
<dbReference type="InterPro" id="IPR011991">
    <property type="entry name" value="ArsR-like_HTH"/>
</dbReference>
<evidence type="ECO:0000256" key="2">
    <source>
        <dbReference type="ARBA" id="ARBA00023125"/>
    </source>
</evidence>
<dbReference type="InterPro" id="IPR000485">
    <property type="entry name" value="AsnC-type_HTH_dom"/>
</dbReference>
<dbReference type="EnsemblBacteria" id="ABC21459">
    <property type="protein sequence ID" value="ABC21459"/>
    <property type="gene ID" value="Rru_A0655"/>
</dbReference>
<accession>Q2RWN6</accession>
<dbReference type="InterPro" id="IPR011008">
    <property type="entry name" value="Dimeric_a/b-barrel"/>
</dbReference>
<keyword evidence="3" id="KW-0010">Activator</keyword>
<dbReference type="PANTHER" id="PTHR30154:SF0">
    <property type="entry name" value="LEUCINE-RESPONSIVE REGULATORY PROTEIN"/>
    <property type="match status" value="1"/>
</dbReference>
<evidence type="ECO:0000256" key="1">
    <source>
        <dbReference type="ARBA" id="ARBA00023015"/>
    </source>
</evidence>
<dbReference type="STRING" id="269796.Rru_A0655"/>
<evidence type="ECO:0000256" key="3">
    <source>
        <dbReference type="ARBA" id="ARBA00023159"/>
    </source>
</evidence>
<dbReference type="Pfam" id="PF01037">
    <property type="entry name" value="AsnC_trans_reg"/>
    <property type="match status" value="1"/>
</dbReference>
<dbReference type="KEGG" id="rru:Rru_A0655"/>
<name>Q2RWN6_RHORT</name>
<organism evidence="6 7">
    <name type="scientific">Rhodospirillum rubrum (strain ATCC 11170 / ATH 1.1.1 / DSM 467 / LMG 4362 / NCIMB 8255 / S1)</name>
    <dbReference type="NCBI Taxonomy" id="269796"/>
    <lineage>
        <taxon>Bacteria</taxon>
        <taxon>Pseudomonadati</taxon>
        <taxon>Pseudomonadota</taxon>
        <taxon>Alphaproteobacteria</taxon>
        <taxon>Rhodospirillales</taxon>
        <taxon>Rhodospirillaceae</taxon>
        <taxon>Rhodospirillum</taxon>
    </lineage>
</organism>
<dbReference type="AlphaFoldDB" id="Q2RWN6"/>
<evidence type="ECO:0000313" key="7">
    <source>
        <dbReference type="Proteomes" id="UP000001929"/>
    </source>
</evidence>
<proteinExistence type="predicted"/>
<dbReference type="PANTHER" id="PTHR30154">
    <property type="entry name" value="LEUCINE-RESPONSIVE REGULATORY PROTEIN"/>
    <property type="match status" value="1"/>
</dbReference>
<dbReference type="HOGENOM" id="CLU_091233_0_0_5"/>
<dbReference type="SUPFAM" id="SSF54909">
    <property type="entry name" value="Dimeric alpha+beta barrel"/>
    <property type="match status" value="1"/>
</dbReference>
<sequence length="196" mass="22219">MAPAGPSTRSFGDFPEEVSLILRRKQAERLYYQLFGGKRTGMASLDRIDRRILRELQADGRLSIVELARRVHLTKTPCAERVHRLEREGVIHGYQARLDPQVLGADHVAFVQVSLKGTTEAELEQFNAAVRGLPEVQSCHMIAGGFDYLLKVRTRDIAEYRHVLGEKISRLPVVQQTHTYVVMESVKDETTLPVRD</sequence>
<feature type="domain" description="HTH asnC-type" evidence="5">
    <location>
        <begin position="45"/>
        <end position="106"/>
    </location>
</feature>
<evidence type="ECO:0000313" key="6">
    <source>
        <dbReference type="EMBL" id="ABC21459.1"/>
    </source>
</evidence>
<dbReference type="InterPro" id="IPR019887">
    <property type="entry name" value="Tscrpt_reg_AsnC/Lrp_C"/>
</dbReference>
<dbReference type="PATRIC" id="fig|269796.9.peg.711"/>
<dbReference type="eggNOG" id="COG1522">
    <property type="taxonomic scope" value="Bacteria"/>
</dbReference>
<dbReference type="SUPFAM" id="SSF46785">
    <property type="entry name" value="Winged helix' DNA-binding domain"/>
    <property type="match status" value="1"/>
</dbReference>
<dbReference type="EMBL" id="CP000230">
    <property type="protein sequence ID" value="ABC21459.1"/>
    <property type="molecule type" value="Genomic_DNA"/>
</dbReference>
<dbReference type="PRINTS" id="PR00033">
    <property type="entry name" value="HTHASNC"/>
</dbReference>
<dbReference type="FunFam" id="1.10.10.10:FF:000186">
    <property type="entry name" value="AsnC family transcriptional regulator"/>
    <property type="match status" value="1"/>
</dbReference>
<reference evidence="6 7" key="1">
    <citation type="journal article" date="2011" name="Stand. Genomic Sci.">
        <title>Complete genome sequence of Rhodospirillum rubrum type strain (S1).</title>
        <authorList>
            <person name="Munk A.C."/>
            <person name="Copeland A."/>
            <person name="Lucas S."/>
            <person name="Lapidus A."/>
            <person name="Del Rio T.G."/>
            <person name="Barry K."/>
            <person name="Detter J.C."/>
            <person name="Hammon N."/>
            <person name="Israni S."/>
            <person name="Pitluck S."/>
            <person name="Brettin T."/>
            <person name="Bruce D."/>
            <person name="Han C."/>
            <person name="Tapia R."/>
            <person name="Gilna P."/>
            <person name="Schmutz J."/>
            <person name="Larimer F."/>
            <person name="Land M."/>
            <person name="Kyrpides N.C."/>
            <person name="Mavromatis K."/>
            <person name="Richardson P."/>
            <person name="Rohde M."/>
            <person name="Goker M."/>
            <person name="Klenk H.P."/>
            <person name="Zhang Y."/>
            <person name="Roberts G.P."/>
            <person name="Reslewic S."/>
            <person name="Schwartz D.C."/>
        </authorList>
    </citation>
    <scope>NUCLEOTIDE SEQUENCE [LARGE SCALE GENOMIC DNA]</scope>
    <source>
        <strain evidence="7">ATCC 11170 / ATH 1.1.1 / DSM 467 / LMG 4362 / NCIMB 8255 / S1</strain>
    </source>
</reference>
<dbReference type="Gene3D" id="1.10.10.10">
    <property type="entry name" value="Winged helix-like DNA-binding domain superfamily/Winged helix DNA-binding domain"/>
    <property type="match status" value="1"/>
</dbReference>
<dbReference type="Pfam" id="PF13412">
    <property type="entry name" value="HTH_24"/>
    <property type="match status" value="1"/>
</dbReference>
<keyword evidence="4" id="KW-0804">Transcription</keyword>
<dbReference type="PhylomeDB" id="Q2RWN6"/>
<keyword evidence="7" id="KW-1185">Reference proteome</keyword>
<dbReference type="GO" id="GO:0006355">
    <property type="term" value="P:regulation of DNA-templated transcription"/>
    <property type="evidence" value="ECO:0007669"/>
    <property type="project" value="UniProtKB-ARBA"/>
</dbReference>
<dbReference type="Proteomes" id="UP000001929">
    <property type="component" value="Chromosome"/>
</dbReference>
<protein>
    <submittedName>
        <fullName evidence="6">Transcriptional regulator, AsnC family</fullName>
    </submittedName>
</protein>
<dbReference type="SMART" id="SM00344">
    <property type="entry name" value="HTH_ASNC"/>
    <property type="match status" value="1"/>
</dbReference>
<keyword evidence="1" id="KW-0805">Transcription regulation</keyword>
<dbReference type="GO" id="GO:0005829">
    <property type="term" value="C:cytosol"/>
    <property type="evidence" value="ECO:0007669"/>
    <property type="project" value="TreeGrafter"/>
</dbReference>
<gene>
    <name evidence="6" type="ordered locus">Rru_A0655</name>
</gene>
<dbReference type="InterPro" id="IPR019888">
    <property type="entry name" value="Tscrpt_reg_AsnC-like"/>
</dbReference>
<dbReference type="CDD" id="cd00090">
    <property type="entry name" value="HTH_ARSR"/>
    <property type="match status" value="1"/>
</dbReference>